<name>A0A6J0UWN9_9SAUR</name>
<evidence type="ECO:0000256" key="9">
    <source>
        <dbReference type="SAM" id="MobiDB-lite"/>
    </source>
</evidence>
<keyword evidence="6" id="KW-0969">Cilium</keyword>
<dbReference type="PANTHER" id="PTHR21648">
    <property type="entry name" value="FLAGELLAR RADIAL SPOKE PROTEIN 3"/>
    <property type="match status" value="1"/>
</dbReference>
<evidence type="ECO:0000256" key="4">
    <source>
        <dbReference type="ARBA" id="ARBA00022553"/>
    </source>
</evidence>
<dbReference type="Pfam" id="PF06098">
    <property type="entry name" value="Radial_spoke_3"/>
    <property type="match status" value="1"/>
</dbReference>
<evidence type="ECO:0000256" key="6">
    <source>
        <dbReference type="ARBA" id="ARBA00023069"/>
    </source>
</evidence>
<proteinExistence type="inferred from homology"/>
<keyword evidence="3" id="KW-0963">Cytoplasm</keyword>
<comment type="similarity">
    <text evidence="2">Belongs to the flagellar radial spoke RSP3 family.</text>
</comment>
<dbReference type="RefSeq" id="XP_020665081.2">
    <property type="nucleotide sequence ID" value="XM_020809422.2"/>
</dbReference>
<sequence length="372" mass="43014">MTSVILNPDGSSTASRTYSYSSHPRPVPVRKRYRKSMLTKESPDGPVRYGNLMYDRRVVRGNTYAAHTLPWSPEPDPIEIQKQQEAHRKMLARRRAKEESEVHAPEVDDVTRRADVQTELYLEEIADRVLEADMECQTDAFLGRKASPFFIPEKTGSDASTQIEEGELFDFDIEVKPVLEVLVGKTTEQALLEVAEEEELATLRAHQAAYQELRNAEIAELHRLEERERRAKGEKVHRMEQQTATQENQSQVREKIAARAFALQYLSNLVPSVFSSLLNKGFFYDNVHREIEEQFLPYVMGNVEKKMEKRILGRIVTDLLINEVQKRRLDDFAENMLLGKSQSYRKQKTFQFPSQKDDERSYFGAKGHSDWS</sequence>
<keyword evidence="4" id="KW-0597">Phosphoprotein</keyword>
<dbReference type="OrthoDB" id="313308at2759"/>
<dbReference type="InterPro" id="IPR009290">
    <property type="entry name" value="Radial_spoke_3"/>
</dbReference>
<protein>
    <submittedName>
        <fullName evidence="11">Radial spoke head protein 3 homolog</fullName>
    </submittedName>
</protein>
<feature type="compositionally biased region" description="Basic and acidic residues" evidence="9">
    <location>
        <begin position="231"/>
        <end position="240"/>
    </location>
</feature>
<feature type="region of interest" description="Disordered" evidence="9">
    <location>
        <begin position="1"/>
        <end position="45"/>
    </location>
</feature>
<comment type="subcellular location">
    <subcellularLocation>
        <location evidence="1">Cytoplasm</location>
        <location evidence="1">Cytoskeleton</location>
        <location evidence="1">Flagellum axoneme</location>
    </subcellularLocation>
</comment>
<reference evidence="10" key="1">
    <citation type="submission" date="2025-05" db="UniProtKB">
        <authorList>
            <consortium name="RefSeq"/>
        </authorList>
    </citation>
    <scope>NUCLEOTIDE SEQUENCE [LARGE SCALE GENOMIC DNA]</scope>
</reference>
<feature type="region of interest" description="Disordered" evidence="9">
    <location>
        <begin position="349"/>
        <end position="372"/>
    </location>
</feature>
<evidence type="ECO:0000256" key="5">
    <source>
        <dbReference type="ARBA" id="ARBA00022846"/>
    </source>
</evidence>
<reference evidence="11" key="2">
    <citation type="submission" date="2025-08" db="UniProtKB">
        <authorList>
            <consortium name="RefSeq"/>
        </authorList>
    </citation>
    <scope>IDENTIFICATION</scope>
</reference>
<dbReference type="Proteomes" id="UP001652642">
    <property type="component" value="Chromosome 1"/>
</dbReference>
<keyword evidence="5" id="KW-0282">Flagellum</keyword>
<keyword evidence="8" id="KW-0966">Cell projection</keyword>
<feature type="compositionally biased region" description="Basic and acidic residues" evidence="9">
    <location>
        <begin position="355"/>
        <end position="372"/>
    </location>
</feature>
<keyword evidence="7" id="KW-0206">Cytoskeleton</keyword>
<evidence type="ECO:0000256" key="3">
    <source>
        <dbReference type="ARBA" id="ARBA00022490"/>
    </source>
</evidence>
<feature type="compositionally biased region" description="Low complexity" evidence="9">
    <location>
        <begin position="11"/>
        <end position="24"/>
    </location>
</feature>
<evidence type="ECO:0000256" key="8">
    <source>
        <dbReference type="ARBA" id="ARBA00023273"/>
    </source>
</evidence>
<feature type="compositionally biased region" description="Polar residues" evidence="9">
    <location>
        <begin position="241"/>
        <end position="250"/>
    </location>
</feature>
<keyword evidence="10" id="KW-1185">Reference proteome</keyword>
<evidence type="ECO:0000256" key="7">
    <source>
        <dbReference type="ARBA" id="ARBA00023212"/>
    </source>
</evidence>
<dbReference type="GeneID" id="110087600"/>
<evidence type="ECO:0000313" key="11">
    <source>
        <dbReference type="RefSeq" id="XP_020665081.2"/>
    </source>
</evidence>
<accession>A0A6J0UWN9</accession>
<dbReference type="PANTHER" id="PTHR21648:SF0">
    <property type="entry name" value="RADIAL SPOKE HEAD PROTEIN 3 HOMOLOG"/>
    <property type="match status" value="1"/>
</dbReference>
<evidence type="ECO:0000313" key="10">
    <source>
        <dbReference type="Proteomes" id="UP001652642"/>
    </source>
</evidence>
<gene>
    <name evidence="11" type="primary">RSPH3</name>
</gene>
<evidence type="ECO:0000256" key="2">
    <source>
        <dbReference type="ARBA" id="ARBA00006737"/>
    </source>
</evidence>
<organism evidence="10 11">
    <name type="scientific">Pogona vitticeps</name>
    <name type="common">central bearded dragon</name>
    <dbReference type="NCBI Taxonomy" id="103695"/>
    <lineage>
        <taxon>Eukaryota</taxon>
        <taxon>Metazoa</taxon>
        <taxon>Chordata</taxon>
        <taxon>Craniata</taxon>
        <taxon>Vertebrata</taxon>
        <taxon>Euteleostomi</taxon>
        <taxon>Lepidosauria</taxon>
        <taxon>Squamata</taxon>
        <taxon>Bifurcata</taxon>
        <taxon>Unidentata</taxon>
        <taxon>Episquamata</taxon>
        <taxon>Toxicofera</taxon>
        <taxon>Iguania</taxon>
        <taxon>Acrodonta</taxon>
        <taxon>Agamidae</taxon>
        <taxon>Amphibolurinae</taxon>
        <taxon>Pogona</taxon>
    </lineage>
</organism>
<feature type="compositionally biased region" description="Basic residues" evidence="9">
    <location>
        <begin position="28"/>
        <end position="37"/>
    </location>
</feature>
<evidence type="ECO:0000256" key="1">
    <source>
        <dbReference type="ARBA" id="ARBA00004611"/>
    </source>
</evidence>
<feature type="region of interest" description="Disordered" evidence="9">
    <location>
        <begin position="231"/>
        <end position="250"/>
    </location>
</feature>